<dbReference type="PANTHER" id="PTHR23513:SF6">
    <property type="entry name" value="MAJOR FACILITATOR SUPERFAMILY ASSOCIATED DOMAIN-CONTAINING PROTEIN"/>
    <property type="match status" value="1"/>
</dbReference>
<feature type="transmembrane region" description="Helical" evidence="7">
    <location>
        <begin position="372"/>
        <end position="392"/>
    </location>
</feature>
<evidence type="ECO:0000256" key="5">
    <source>
        <dbReference type="ARBA" id="ARBA00022989"/>
    </source>
</evidence>
<name>A0A1G6AMS5_9STRE</name>
<keyword evidence="6 7" id="KW-0472">Membrane</keyword>
<reference evidence="9 10" key="1">
    <citation type="submission" date="2016-10" db="EMBL/GenBank/DDBJ databases">
        <authorList>
            <person name="de Groot N.N."/>
        </authorList>
    </citation>
    <scope>NUCLEOTIDE SEQUENCE [LARGE SCALE GENOMIC DNA]</scope>
    <source>
        <strain evidence="9 10">A-4</strain>
    </source>
</reference>
<keyword evidence="4 7" id="KW-0812">Transmembrane</keyword>
<feature type="transmembrane region" description="Helical" evidence="7">
    <location>
        <begin position="311"/>
        <end position="332"/>
    </location>
</feature>
<keyword evidence="2" id="KW-0813">Transport</keyword>
<evidence type="ECO:0000256" key="4">
    <source>
        <dbReference type="ARBA" id="ARBA00022692"/>
    </source>
</evidence>
<evidence type="ECO:0000256" key="1">
    <source>
        <dbReference type="ARBA" id="ARBA00004651"/>
    </source>
</evidence>
<keyword evidence="5 7" id="KW-1133">Transmembrane helix</keyword>
<evidence type="ECO:0000256" key="3">
    <source>
        <dbReference type="ARBA" id="ARBA00022475"/>
    </source>
</evidence>
<accession>A0A1G6AMS5</accession>
<dbReference type="GO" id="GO:0022857">
    <property type="term" value="F:transmembrane transporter activity"/>
    <property type="evidence" value="ECO:0007669"/>
    <property type="project" value="InterPro"/>
</dbReference>
<evidence type="ECO:0000256" key="7">
    <source>
        <dbReference type="SAM" id="Phobius"/>
    </source>
</evidence>
<keyword evidence="10" id="KW-1185">Reference proteome</keyword>
<dbReference type="PANTHER" id="PTHR23513">
    <property type="entry name" value="INTEGRAL MEMBRANE EFFLUX PROTEIN-RELATED"/>
    <property type="match status" value="1"/>
</dbReference>
<feature type="transmembrane region" description="Helical" evidence="7">
    <location>
        <begin position="220"/>
        <end position="242"/>
    </location>
</feature>
<dbReference type="GO" id="GO:0005886">
    <property type="term" value="C:plasma membrane"/>
    <property type="evidence" value="ECO:0007669"/>
    <property type="project" value="UniProtKB-SubCell"/>
</dbReference>
<dbReference type="SUPFAM" id="SSF103473">
    <property type="entry name" value="MFS general substrate transporter"/>
    <property type="match status" value="1"/>
</dbReference>
<protein>
    <submittedName>
        <fullName evidence="9">MFS-type transporter involved in bile tolerance, Atg22 family</fullName>
    </submittedName>
</protein>
<evidence type="ECO:0000259" key="8">
    <source>
        <dbReference type="PROSITE" id="PS50850"/>
    </source>
</evidence>
<dbReference type="InterPro" id="IPR020846">
    <property type="entry name" value="MFS_dom"/>
</dbReference>
<dbReference type="STRING" id="439219.SAMN02910293_00513"/>
<dbReference type="RefSeq" id="WP_018165224.1">
    <property type="nucleotide sequence ID" value="NZ_FMXP01000005.1"/>
</dbReference>
<feature type="transmembrane region" description="Helical" evidence="7">
    <location>
        <begin position="254"/>
        <end position="274"/>
    </location>
</feature>
<dbReference type="Gene3D" id="1.20.1250.20">
    <property type="entry name" value="MFS general substrate transporter like domains"/>
    <property type="match status" value="1"/>
</dbReference>
<keyword evidence="3" id="KW-1003">Cell membrane</keyword>
<evidence type="ECO:0000313" key="10">
    <source>
        <dbReference type="Proteomes" id="UP000182508"/>
    </source>
</evidence>
<dbReference type="InterPro" id="IPR036259">
    <property type="entry name" value="MFS_trans_sf"/>
</dbReference>
<feature type="transmembrane region" description="Helical" evidence="7">
    <location>
        <begin position="169"/>
        <end position="187"/>
    </location>
</feature>
<comment type="subcellular location">
    <subcellularLocation>
        <location evidence="1">Cell membrane</location>
        <topology evidence="1">Multi-pass membrane protein</topology>
    </subcellularLocation>
</comment>
<sequence>MQLLKNKNFSNLFLGRLLSNCGDTIYAIVLSWYILEYSNNAYWVGILNFLIFLPNVFSFISGKVIDRFSKKKILILLEVTQCIAVTMITLSMFFMMKTSNKVALYSILFFAFIASIAGINTYTVQDAFVPSIVKKEDLAQSEIYMSIAYNGSEYLFSTITGFLMSIFSYINLLIVDIFSFILSVHLFKKIDNIEVINEKNNEEGVNSLFSGISYIIKNKLLLLITLGSGLLNFLFAGLNIYQLLLSQQMGGAKYYGIIIATASIGTLLGSSIVANFFIKILTVGRVLCLFSLLFGISFSLISFVTNPYVFILIWFIAFIFLGITQVVQKPILQSEIAKYRLGEVLGAFYTLTVSTLAVGSLFWGTITEILSSRFFFLTFGLSYTIIAIIYFLNKKLNNYMPSSELEESV</sequence>
<feature type="transmembrane region" description="Helical" evidence="7">
    <location>
        <begin position="12"/>
        <end position="35"/>
    </location>
</feature>
<evidence type="ECO:0000313" key="9">
    <source>
        <dbReference type="EMBL" id="SDB09698.1"/>
    </source>
</evidence>
<proteinExistence type="predicted"/>
<dbReference type="PROSITE" id="PS50850">
    <property type="entry name" value="MFS"/>
    <property type="match status" value="1"/>
</dbReference>
<dbReference type="CDD" id="cd06173">
    <property type="entry name" value="MFS_MefA_like"/>
    <property type="match status" value="1"/>
</dbReference>
<dbReference type="AlphaFoldDB" id="A0A1G6AMS5"/>
<evidence type="ECO:0000256" key="6">
    <source>
        <dbReference type="ARBA" id="ARBA00023136"/>
    </source>
</evidence>
<feature type="transmembrane region" description="Helical" evidence="7">
    <location>
        <begin position="344"/>
        <end position="366"/>
    </location>
</feature>
<dbReference type="EMBL" id="FMXP01000005">
    <property type="protein sequence ID" value="SDB09698.1"/>
    <property type="molecule type" value="Genomic_DNA"/>
</dbReference>
<dbReference type="Proteomes" id="UP000182508">
    <property type="component" value="Unassembled WGS sequence"/>
</dbReference>
<gene>
    <name evidence="9" type="ORF">SAMN02910293_00513</name>
</gene>
<organism evidence="9 10">
    <name type="scientific">Streptococcus henryi</name>
    <dbReference type="NCBI Taxonomy" id="439219"/>
    <lineage>
        <taxon>Bacteria</taxon>
        <taxon>Bacillati</taxon>
        <taxon>Bacillota</taxon>
        <taxon>Bacilli</taxon>
        <taxon>Lactobacillales</taxon>
        <taxon>Streptococcaceae</taxon>
        <taxon>Streptococcus</taxon>
    </lineage>
</organism>
<dbReference type="Pfam" id="PF05977">
    <property type="entry name" value="MFS_3"/>
    <property type="match status" value="1"/>
</dbReference>
<feature type="transmembrane region" description="Helical" evidence="7">
    <location>
        <begin position="102"/>
        <end position="122"/>
    </location>
</feature>
<feature type="transmembrane region" description="Helical" evidence="7">
    <location>
        <begin position="286"/>
        <end position="305"/>
    </location>
</feature>
<feature type="domain" description="Major facilitator superfamily (MFS) profile" evidence="8">
    <location>
        <begin position="220"/>
        <end position="409"/>
    </location>
</feature>
<evidence type="ECO:0000256" key="2">
    <source>
        <dbReference type="ARBA" id="ARBA00022448"/>
    </source>
</evidence>
<feature type="transmembrane region" description="Helical" evidence="7">
    <location>
        <begin position="41"/>
        <end position="61"/>
    </location>
</feature>
<dbReference type="InterPro" id="IPR010290">
    <property type="entry name" value="TM_effector"/>
</dbReference>